<protein>
    <submittedName>
        <fullName evidence="1">Uncharacterized protein</fullName>
    </submittedName>
</protein>
<accession>A0A7R8MJJ4</accession>
<dbReference type="EMBL" id="LR881104">
    <property type="protein sequence ID" value="CAD5236102.1"/>
    <property type="molecule type" value="Genomic_DNA"/>
</dbReference>
<organism evidence="1 2">
    <name type="scientific">Klebsiella phage vB_KvM-Eowyn</name>
    <dbReference type="NCBI Taxonomy" id="2762819"/>
    <lineage>
        <taxon>Viruses</taxon>
        <taxon>Duplodnaviria</taxon>
        <taxon>Heunggongvirae</taxon>
        <taxon>Uroviricota</taxon>
        <taxon>Caudoviricetes</taxon>
        <taxon>Chimalliviridae</taxon>
        <taxon>Eowynvirus</taxon>
        <taxon>Eowynvirus eowyn</taxon>
    </lineage>
</organism>
<proteinExistence type="predicted"/>
<gene>
    <name evidence="1" type="ORF">LLCLJKAH_00113</name>
</gene>
<evidence type="ECO:0000313" key="2">
    <source>
        <dbReference type="Proteomes" id="UP000596247"/>
    </source>
</evidence>
<keyword evidence="2" id="KW-1185">Reference proteome</keyword>
<name>A0A7R8MJJ4_9CAUD</name>
<dbReference type="Proteomes" id="UP000596247">
    <property type="component" value="Chromosome"/>
</dbReference>
<evidence type="ECO:0000313" key="1">
    <source>
        <dbReference type="EMBL" id="CAD5236102.1"/>
    </source>
</evidence>
<sequence length="170" mass="18882">MANYALTQLARKLLTLAGSAPKDSRWASNETTTTVRDENTRMENLLAAGIAYSLPLPPDAVPSIDVFFGQAYGTKLTALVSEICEQRVLNPELIILAVKQAWSFRYAQTHDINVLLLNGLMKFNSIGGLSNTYEYALGEYQNDYSMLFTILSQIKSTVQPYFAEDSQDAE</sequence>
<reference evidence="1 2" key="1">
    <citation type="submission" date="2020-09" db="EMBL/GenBank/DDBJ databases">
        <authorList>
            <person name="Jameson E."/>
        </authorList>
    </citation>
    <scope>NUCLEOTIDE SEQUENCE [LARGE SCALE GENOMIC DNA]</scope>
</reference>